<proteinExistence type="predicted"/>
<sequence>MIEFLSNFYLKNKYESEAIPNESEIYVIDTLTIEDKLPVIVNDYKDFKTIVVVYSCTEDVRYFLGLFTKHYCNIKSRGEFEDILLMNHCILL</sequence>
<accession>A0A7M3UNU8</accession>
<protein>
    <submittedName>
        <fullName evidence="1">Uncharacterized protein</fullName>
    </submittedName>
</protein>
<evidence type="ECO:0000313" key="1">
    <source>
        <dbReference type="EMBL" id="QOI90385.1"/>
    </source>
</evidence>
<reference evidence="1" key="1">
    <citation type="submission" date="2020-06" db="EMBL/GenBank/DDBJ databases">
        <title>Lateral gene transfer of anion-conducting channel rhodopsins between green algae and giant viruses.</title>
        <authorList>
            <person name="Rozenberg A."/>
            <person name="Oppermann J."/>
            <person name="Wietek J."/>
            <person name="Fernandez Lahore R.G."/>
            <person name="Sandaa R.-A."/>
            <person name="Bratbak G."/>
            <person name="Hegemann P."/>
            <person name="Beja O."/>
        </authorList>
    </citation>
    <scope>NUCLEOTIDE SEQUENCE</scope>
    <source>
        <strain evidence="1">01B</strain>
    </source>
</reference>
<organismHost>
    <name type="scientific">Pyramimonas plurioculata</name>
    <dbReference type="NCBI Taxonomy" id="36893"/>
</organismHost>
<dbReference type="EMBL" id="MT663536">
    <property type="protein sequence ID" value="QOI90385.1"/>
    <property type="molecule type" value="Genomic_DNA"/>
</dbReference>
<organism evidence="1">
    <name type="scientific">Pyramimonas orientalis virus</name>
    <name type="common">PoV01</name>
    <dbReference type="NCBI Taxonomy" id="455367"/>
    <lineage>
        <taxon>Viruses</taxon>
        <taxon>Varidnaviria</taxon>
        <taxon>Bamfordvirae</taxon>
        <taxon>Nucleocytoviricota</taxon>
        <taxon>Megaviricetes</taxon>
        <taxon>Imitervirales</taxon>
        <taxon>Allomimiviridae</taxon>
        <taxon>Heliosvirus</taxon>
        <taxon>Heliosvirus raunefjordenense</taxon>
    </lineage>
</organism>
<name>A0A7M3UNU8_POV01</name>
<gene>
    <name evidence="1" type="ORF">HWQ62_00248</name>
</gene>